<evidence type="ECO:0000313" key="2">
    <source>
        <dbReference type="RefSeq" id="XP_020012930.1"/>
    </source>
</evidence>
<feature type="compositionally biased region" description="Low complexity" evidence="1">
    <location>
        <begin position="175"/>
        <end position="184"/>
    </location>
</feature>
<proteinExistence type="predicted"/>
<reference evidence="2" key="1">
    <citation type="submission" date="2025-08" db="UniProtKB">
        <authorList>
            <consortium name="RefSeq"/>
        </authorList>
    </citation>
    <scope>IDENTIFICATION</scope>
    <source>
        <tissue evidence="2">Leukocyte</tissue>
    </source>
</reference>
<feature type="compositionally biased region" description="Basic residues" evidence="1">
    <location>
        <begin position="95"/>
        <end position="105"/>
    </location>
</feature>
<protein>
    <submittedName>
        <fullName evidence="2">Uncharacterized protein LOC109682218</fullName>
    </submittedName>
</protein>
<feature type="region of interest" description="Disordered" evidence="1">
    <location>
        <begin position="23"/>
        <end position="151"/>
    </location>
</feature>
<feature type="compositionally biased region" description="Basic and acidic residues" evidence="1">
    <location>
        <begin position="265"/>
        <end position="282"/>
    </location>
</feature>
<feature type="region of interest" description="Disordered" evidence="1">
    <location>
        <begin position="175"/>
        <end position="306"/>
    </location>
</feature>
<dbReference type="KEGG" id="ccan:109682218"/>
<dbReference type="RefSeq" id="XP_020012930.1">
    <property type="nucleotide sequence ID" value="XM_020157341.1"/>
</dbReference>
<sequence length="575" mass="60855">MQWRIKKDGLSNLQLFKRVGFGAAERGGGGDGCGRDGVSEVWVPPAPAARRASSVKGAAAGGPRGGASRRRRSPGGAERGRRGSAHSAAEQAVALRRRRRRRRPRPVGAEQKEEEVEEEEEEEGPETEAAGGSCLGDDCRQRGAPRRASRGPRRHLLFGVFLVLLALPPGCQQWAPTAAGPAPRAARRPQRGGLSPPLAQPSRSHPRSSRGKMRETGPALSSQSSSSSSSSSGRGRVFGRFLSAARTRWQRPRRGAEPGLGGLRPPEEGRVRASRKVRELGQGHRHPGRVALTPRGPDSQGGPQPSRLFVLIHIPGALVLPVSAPAPVCAAPQSPALPRQARGRGGRAVVRARGGAAFGKPPWPGPPGSGLRLPRLRKGFSQQPKFCLVPTQRGGGGERHSLPSPSAALGRNYGDLFPFIKGERTPHTRAHARNAPPQAAPGGWLCALLHPPTPASPGSVAPSPGGGFGGCQPLGTCVRVIVGEEKCDPRLRVPSGGSGGKAWRPRGGAVAGFSRYGGGGRPLPLRRPGRSRRKSRDENVCFPVAGETCSNMVWPHKSWSTHHMFIKLSQVPFVV</sequence>
<gene>
    <name evidence="2" type="primary">LOC109682218</name>
</gene>
<feature type="compositionally biased region" description="Acidic residues" evidence="1">
    <location>
        <begin position="112"/>
        <end position="126"/>
    </location>
</feature>
<accession>A0A8B7U5E3</accession>
<evidence type="ECO:0000256" key="1">
    <source>
        <dbReference type="SAM" id="MobiDB-lite"/>
    </source>
</evidence>
<dbReference type="AlphaFoldDB" id="A0A8B7U5E3"/>
<feature type="region of interest" description="Disordered" evidence="1">
    <location>
        <begin position="513"/>
        <end position="537"/>
    </location>
</feature>
<organism evidence="2">
    <name type="scientific">Castor canadensis</name>
    <name type="common">American beaver</name>
    <dbReference type="NCBI Taxonomy" id="51338"/>
    <lineage>
        <taxon>Eukaryota</taxon>
        <taxon>Metazoa</taxon>
        <taxon>Chordata</taxon>
        <taxon>Craniata</taxon>
        <taxon>Vertebrata</taxon>
        <taxon>Euteleostomi</taxon>
        <taxon>Mammalia</taxon>
        <taxon>Eutheria</taxon>
        <taxon>Euarchontoglires</taxon>
        <taxon>Glires</taxon>
        <taxon>Rodentia</taxon>
        <taxon>Castorimorpha</taxon>
        <taxon>Castoridae</taxon>
        <taxon>Castor</taxon>
    </lineage>
</organism>
<feature type="compositionally biased region" description="Low complexity" evidence="1">
    <location>
        <begin position="221"/>
        <end position="232"/>
    </location>
</feature>
<name>A0A8B7U5E3_CASCN</name>